<proteinExistence type="predicted"/>
<feature type="compositionally biased region" description="Acidic residues" evidence="1">
    <location>
        <begin position="209"/>
        <end position="218"/>
    </location>
</feature>
<gene>
    <name evidence="2" type="ordered locus">wcw_0080</name>
</gene>
<dbReference type="Pfam" id="PF05991">
    <property type="entry name" value="NYN_YacP"/>
    <property type="match status" value="1"/>
</dbReference>
<accession>D6YTJ4</accession>
<dbReference type="EMBL" id="CP001928">
    <property type="protein sequence ID" value="ADI37455.1"/>
    <property type="molecule type" value="Genomic_DNA"/>
</dbReference>
<feature type="region of interest" description="Disordered" evidence="1">
    <location>
        <begin position="175"/>
        <end position="218"/>
    </location>
</feature>
<name>D6YTJ4_WADCW</name>
<dbReference type="PANTHER" id="PTHR34547:SF1">
    <property type="entry name" value="YACP-LIKE NYN DOMAIN PROTEIN"/>
    <property type="match status" value="1"/>
</dbReference>
<reference evidence="2 3" key="1">
    <citation type="journal article" date="2010" name="PLoS ONE">
        <title>The Waddlia genome: a window into chlamydial biology.</title>
        <authorList>
            <person name="Bertelli C."/>
            <person name="Collyn F."/>
            <person name="Croxatto A."/>
            <person name="Ruckert C."/>
            <person name="Polkinghorne A."/>
            <person name="Kebbi-Beghdadi C."/>
            <person name="Goesmann A."/>
            <person name="Vaughan L."/>
            <person name="Greub G."/>
        </authorList>
    </citation>
    <scope>NUCLEOTIDE SEQUENCE [LARGE SCALE GENOMIC DNA]</scope>
    <source>
        <strain evidence="3">ATCC VR-1470 / WSU 86-1044</strain>
    </source>
</reference>
<dbReference type="HOGENOM" id="CLU_1266463_0_0_0"/>
<organism evidence="2 3">
    <name type="scientific">Waddlia chondrophila (strain ATCC VR-1470 / WSU 86-1044)</name>
    <dbReference type="NCBI Taxonomy" id="716544"/>
    <lineage>
        <taxon>Bacteria</taxon>
        <taxon>Pseudomonadati</taxon>
        <taxon>Chlamydiota</taxon>
        <taxon>Chlamydiia</taxon>
        <taxon>Parachlamydiales</taxon>
        <taxon>Waddliaceae</taxon>
        <taxon>Waddlia</taxon>
    </lineage>
</organism>
<dbReference type="eggNOG" id="COG3688">
    <property type="taxonomic scope" value="Bacteria"/>
</dbReference>
<evidence type="ECO:0008006" key="4">
    <source>
        <dbReference type="Google" id="ProtNLM"/>
    </source>
</evidence>
<keyword evidence="3" id="KW-1185">Reference proteome</keyword>
<dbReference type="STRING" id="716544.wcw_0080"/>
<feature type="compositionally biased region" description="Basic and acidic residues" evidence="1">
    <location>
        <begin position="192"/>
        <end position="208"/>
    </location>
</feature>
<dbReference type="OrthoDB" id="22078at2"/>
<dbReference type="KEGG" id="wch:wcw_0080"/>
<evidence type="ECO:0000313" key="3">
    <source>
        <dbReference type="Proteomes" id="UP000001505"/>
    </source>
</evidence>
<dbReference type="RefSeq" id="WP_013181183.1">
    <property type="nucleotide sequence ID" value="NC_014225.1"/>
</dbReference>
<sequence>MHYFIDGYNLMFRLSMMNDSLQAEREQFISNLYAKIQVVGLDVTIVFDAQHQEGLGSRTHLDFLEICFTDEGETADDYIIRELSSVPNPREEIVVTSDNKLAWLARRMHAKSEQVETFVRWLDHRYRKRKKELPKDFVIKEPPKISLPEELPVSQEKSTADSYYLNAFEKKFKELEPERSLPKPKKKTSSKKAGESEMERWQRLFENRDLDEDTPNVL</sequence>
<dbReference type="Proteomes" id="UP000001505">
    <property type="component" value="Chromosome"/>
</dbReference>
<dbReference type="InterPro" id="IPR010298">
    <property type="entry name" value="YacP-like"/>
</dbReference>
<evidence type="ECO:0000313" key="2">
    <source>
        <dbReference type="EMBL" id="ADI37455.1"/>
    </source>
</evidence>
<protein>
    <recommendedName>
        <fullName evidence="4">YacP-like NYN domain protein</fullName>
    </recommendedName>
</protein>
<evidence type="ECO:0000256" key="1">
    <source>
        <dbReference type="SAM" id="MobiDB-lite"/>
    </source>
</evidence>
<dbReference type="PANTHER" id="PTHR34547">
    <property type="entry name" value="YACP-LIKE NYN DOMAIN PROTEIN"/>
    <property type="match status" value="1"/>
</dbReference>
<dbReference type="AlphaFoldDB" id="D6YTJ4"/>